<name>A0A956LZH7_UNCEI</name>
<evidence type="ECO:0000313" key="2">
    <source>
        <dbReference type="Proteomes" id="UP000697710"/>
    </source>
</evidence>
<dbReference type="Proteomes" id="UP000697710">
    <property type="component" value="Unassembled WGS sequence"/>
</dbReference>
<reference evidence="1" key="1">
    <citation type="submission" date="2020-04" db="EMBL/GenBank/DDBJ databases">
        <authorList>
            <person name="Zhang T."/>
        </authorList>
    </citation>
    <scope>NUCLEOTIDE SEQUENCE</scope>
    <source>
        <strain evidence="1">HKST-UBA01</strain>
    </source>
</reference>
<sequence>MWGLSERFARGLGVVGCGVFLVAASVTPSEAEGKADGFFRFGEVTVEVAHAYLFRVDTGQDEPKAFVFMTSVPVDATAAAAEFDVDDAVQTQVSDAGGGFIRLCLYAEGDECGLYFSNEEPSESFNTSGSGDFVLAKNEPDHVEGSFVLAEPEEFFDKTFQFELHFSADLAPAPASEALAEGGGAPGAAYIEYITAIADADFPKLREILGEAGSWQFPEDDPASCKEQLKWMRDGTPVTATISRGEQRGDLAILFVDGVDRDEIRRRGRVLMTRNGDAWSYETSDLESVED</sequence>
<protein>
    <submittedName>
        <fullName evidence="1">Uncharacterized protein</fullName>
    </submittedName>
</protein>
<gene>
    <name evidence="1" type="ORF">KC729_09360</name>
</gene>
<reference evidence="1" key="2">
    <citation type="journal article" date="2021" name="Microbiome">
        <title>Successional dynamics and alternative stable states in a saline activated sludge microbial community over 9 years.</title>
        <authorList>
            <person name="Wang Y."/>
            <person name="Ye J."/>
            <person name="Ju F."/>
            <person name="Liu L."/>
            <person name="Boyd J.A."/>
            <person name="Deng Y."/>
            <person name="Parks D.H."/>
            <person name="Jiang X."/>
            <person name="Yin X."/>
            <person name="Woodcroft B.J."/>
            <person name="Tyson G.W."/>
            <person name="Hugenholtz P."/>
            <person name="Polz M.F."/>
            <person name="Zhang T."/>
        </authorList>
    </citation>
    <scope>NUCLEOTIDE SEQUENCE</scope>
    <source>
        <strain evidence="1">HKST-UBA01</strain>
    </source>
</reference>
<dbReference type="EMBL" id="JAGQHR010000254">
    <property type="protein sequence ID" value="MCA9727877.1"/>
    <property type="molecule type" value="Genomic_DNA"/>
</dbReference>
<organism evidence="1 2">
    <name type="scientific">Eiseniibacteriota bacterium</name>
    <dbReference type="NCBI Taxonomy" id="2212470"/>
    <lineage>
        <taxon>Bacteria</taxon>
        <taxon>Candidatus Eiseniibacteriota</taxon>
    </lineage>
</organism>
<dbReference type="AlphaFoldDB" id="A0A956LZH7"/>
<proteinExistence type="predicted"/>
<accession>A0A956LZH7</accession>
<evidence type="ECO:0000313" key="1">
    <source>
        <dbReference type="EMBL" id="MCA9727877.1"/>
    </source>
</evidence>
<comment type="caution">
    <text evidence="1">The sequence shown here is derived from an EMBL/GenBank/DDBJ whole genome shotgun (WGS) entry which is preliminary data.</text>
</comment>